<reference evidence="2" key="1">
    <citation type="submission" date="2022-10" db="EMBL/GenBank/DDBJ databases">
        <title>Genome assembly of Pristionchus species.</title>
        <authorList>
            <person name="Yoshida K."/>
            <person name="Sommer R.J."/>
        </authorList>
    </citation>
    <scope>NUCLEOTIDE SEQUENCE [LARGE SCALE GENOMIC DNA]</scope>
    <source>
        <strain evidence="2">RS5460</strain>
    </source>
</reference>
<keyword evidence="2" id="KW-1185">Reference proteome</keyword>
<sequence>FIIAHRSTEQIVATACTDLSAKLLAQAEVLIIPIPPAAVVVRVECPVQARLFRWMSCEIPKLCAIITLTSFGMVVLWLQRCRDLEYSVTACDSQSFR</sequence>
<gene>
    <name evidence="1" type="ORF">PMAYCL1PPCAC_21839</name>
</gene>
<organism evidence="1 2">
    <name type="scientific">Pristionchus mayeri</name>
    <dbReference type="NCBI Taxonomy" id="1317129"/>
    <lineage>
        <taxon>Eukaryota</taxon>
        <taxon>Metazoa</taxon>
        <taxon>Ecdysozoa</taxon>
        <taxon>Nematoda</taxon>
        <taxon>Chromadorea</taxon>
        <taxon>Rhabditida</taxon>
        <taxon>Rhabditina</taxon>
        <taxon>Diplogasteromorpha</taxon>
        <taxon>Diplogasteroidea</taxon>
        <taxon>Neodiplogasteridae</taxon>
        <taxon>Pristionchus</taxon>
    </lineage>
</organism>
<evidence type="ECO:0000313" key="1">
    <source>
        <dbReference type="EMBL" id="GMR51644.1"/>
    </source>
</evidence>
<feature type="non-terminal residue" evidence="1">
    <location>
        <position position="1"/>
    </location>
</feature>
<protein>
    <submittedName>
        <fullName evidence="1">Uncharacterized protein</fullName>
    </submittedName>
</protein>
<dbReference type="AlphaFoldDB" id="A0AAN5I4W4"/>
<accession>A0AAN5I4W4</accession>
<evidence type="ECO:0000313" key="2">
    <source>
        <dbReference type="Proteomes" id="UP001328107"/>
    </source>
</evidence>
<name>A0AAN5I4W4_9BILA</name>
<dbReference type="EMBL" id="BTRK01000005">
    <property type="protein sequence ID" value="GMR51644.1"/>
    <property type="molecule type" value="Genomic_DNA"/>
</dbReference>
<proteinExistence type="predicted"/>
<dbReference type="Proteomes" id="UP001328107">
    <property type="component" value="Unassembled WGS sequence"/>
</dbReference>
<comment type="caution">
    <text evidence="1">The sequence shown here is derived from an EMBL/GenBank/DDBJ whole genome shotgun (WGS) entry which is preliminary data.</text>
</comment>